<keyword evidence="2" id="KW-0680">Restriction system</keyword>
<dbReference type="Gene3D" id="1.10.287.1120">
    <property type="entry name" value="Bipartite methylase S protein"/>
    <property type="match status" value="1"/>
</dbReference>
<dbReference type="Pfam" id="PF01420">
    <property type="entry name" value="Methylase_S"/>
    <property type="match status" value="2"/>
</dbReference>
<name>A0A919XWF7_9BACL</name>
<feature type="domain" description="Type I restriction modification DNA specificity" evidence="5">
    <location>
        <begin position="6"/>
        <end position="186"/>
    </location>
</feature>
<dbReference type="EMBL" id="BORR01000010">
    <property type="protein sequence ID" value="GIO38145.1"/>
    <property type="molecule type" value="Genomic_DNA"/>
</dbReference>
<evidence type="ECO:0000313" key="6">
    <source>
        <dbReference type="EMBL" id="GIO38145.1"/>
    </source>
</evidence>
<protein>
    <submittedName>
        <fullName evidence="6">Specificity protein S</fullName>
    </submittedName>
</protein>
<comment type="caution">
    <text evidence="6">The sequence shown here is derived from an EMBL/GenBank/DDBJ whole genome shotgun (WGS) entry which is preliminary data.</text>
</comment>
<sequence>MSFELKKYKLAEIADVQTGPFGSQLHKDDYVPHGTPIITVEHLGENFIIHENTPKVSNDDALRLSKYSLCEGDIVFSRVGSVDRRAYVSKKEHGWLFSGRCLRVRVNKKDKIDPKYLSYYFGLESFREYVRSIAVGATMPSLNTKIMSSLEIQAPELNVQVAISKLLSSLDKKIELNNAINKNLEEMAQALFKRWFVDFEFPNENGEPYKSSGGEFEESELGLIPKGWKQGTISELGEVAGGATPSKKNEDFYTVRGIPWITPKDLSKTNNKYISRGEIDITQKGFSNSSVKLLPKGTVLFSSRAPIGYIAIAKNEVTTNQGFKSVIPFKHVGSEFVYYLLKSNVETIESRASGSTFKEISGTEMKRVPVLIPTENVLAKFNEIVEPIGKLTQKCEEENEDLTQIRDTLLPKLMSGEIRVPVEQDHSAPDLPMVAGKSATYQP</sequence>
<dbReference type="Proteomes" id="UP000681162">
    <property type="component" value="Unassembled WGS sequence"/>
</dbReference>
<evidence type="ECO:0000256" key="3">
    <source>
        <dbReference type="ARBA" id="ARBA00023125"/>
    </source>
</evidence>
<evidence type="ECO:0000313" key="7">
    <source>
        <dbReference type="Proteomes" id="UP000681162"/>
    </source>
</evidence>
<evidence type="ECO:0000259" key="5">
    <source>
        <dbReference type="Pfam" id="PF01420"/>
    </source>
</evidence>
<dbReference type="PANTHER" id="PTHR30408">
    <property type="entry name" value="TYPE-1 RESTRICTION ENZYME ECOKI SPECIFICITY PROTEIN"/>
    <property type="match status" value="1"/>
</dbReference>
<organism evidence="6 7">
    <name type="scientific">Paenibacillus antibioticophila</name>
    <dbReference type="NCBI Taxonomy" id="1274374"/>
    <lineage>
        <taxon>Bacteria</taxon>
        <taxon>Bacillati</taxon>
        <taxon>Bacillota</taxon>
        <taxon>Bacilli</taxon>
        <taxon>Bacillales</taxon>
        <taxon>Paenibacillaceae</taxon>
        <taxon>Paenibacillus</taxon>
    </lineage>
</organism>
<dbReference type="RefSeq" id="WP_212940303.1">
    <property type="nucleotide sequence ID" value="NZ_BORR01000010.1"/>
</dbReference>
<dbReference type="PANTHER" id="PTHR30408:SF13">
    <property type="entry name" value="TYPE I RESTRICTION ENZYME HINDI SPECIFICITY SUBUNIT"/>
    <property type="match status" value="1"/>
</dbReference>
<accession>A0A919XWF7</accession>
<dbReference type="CDD" id="cd17273">
    <property type="entry name" value="RMtype1_S_EcoJA69PI-TRD1-CR1_like"/>
    <property type="match status" value="1"/>
</dbReference>
<reference evidence="6 7" key="1">
    <citation type="submission" date="2021-03" db="EMBL/GenBank/DDBJ databases">
        <title>Antimicrobial resistance genes in bacteria isolated from Japanese honey, and their potential for conferring macrolide and lincosamide resistance in the American foulbrood pathogen Paenibacillus larvae.</title>
        <authorList>
            <person name="Okamoto M."/>
            <person name="Kumagai M."/>
            <person name="Kanamori H."/>
            <person name="Takamatsu D."/>
        </authorList>
    </citation>
    <scope>NUCLEOTIDE SEQUENCE [LARGE SCALE GENOMIC DNA]</scope>
    <source>
        <strain evidence="6 7">J41TS12</strain>
    </source>
</reference>
<dbReference type="GO" id="GO:0003677">
    <property type="term" value="F:DNA binding"/>
    <property type="evidence" value="ECO:0007669"/>
    <property type="project" value="UniProtKB-KW"/>
</dbReference>
<proteinExistence type="inferred from homology"/>
<dbReference type="Gene3D" id="3.90.220.20">
    <property type="entry name" value="DNA methylase specificity domains"/>
    <property type="match status" value="2"/>
</dbReference>
<evidence type="ECO:0000256" key="2">
    <source>
        <dbReference type="ARBA" id="ARBA00022747"/>
    </source>
</evidence>
<comment type="similarity">
    <text evidence="1">Belongs to the type-I restriction system S methylase family.</text>
</comment>
<dbReference type="AlphaFoldDB" id="A0A919XWF7"/>
<feature type="region of interest" description="Disordered" evidence="4">
    <location>
        <begin position="422"/>
        <end position="443"/>
    </location>
</feature>
<evidence type="ECO:0000256" key="4">
    <source>
        <dbReference type="SAM" id="MobiDB-lite"/>
    </source>
</evidence>
<feature type="domain" description="Type I restriction modification DNA specificity" evidence="5">
    <location>
        <begin position="225"/>
        <end position="377"/>
    </location>
</feature>
<dbReference type="InterPro" id="IPR000055">
    <property type="entry name" value="Restrct_endonuc_typeI_TRD"/>
</dbReference>
<dbReference type="SUPFAM" id="SSF116734">
    <property type="entry name" value="DNA methylase specificity domain"/>
    <property type="match status" value="2"/>
</dbReference>
<gene>
    <name evidence="6" type="primary">hsdS</name>
    <name evidence="6" type="ORF">J41TS12_30060</name>
</gene>
<dbReference type="GO" id="GO:0009307">
    <property type="term" value="P:DNA restriction-modification system"/>
    <property type="evidence" value="ECO:0007669"/>
    <property type="project" value="UniProtKB-KW"/>
</dbReference>
<dbReference type="InterPro" id="IPR044946">
    <property type="entry name" value="Restrct_endonuc_typeI_TRD_sf"/>
</dbReference>
<keyword evidence="3" id="KW-0238">DNA-binding</keyword>
<evidence type="ECO:0000256" key="1">
    <source>
        <dbReference type="ARBA" id="ARBA00010923"/>
    </source>
</evidence>
<keyword evidence="7" id="KW-1185">Reference proteome</keyword>
<dbReference type="InterPro" id="IPR052021">
    <property type="entry name" value="Type-I_RS_S_subunit"/>
</dbReference>